<proteinExistence type="predicted"/>
<feature type="region of interest" description="Disordered" evidence="1">
    <location>
        <begin position="1"/>
        <end position="27"/>
    </location>
</feature>
<dbReference type="PANTHER" id="PTHR30575">
    <property type="entry name" value="PEPTIDASE M20"/>
    <property type="match status" value="1"/>
</dbReference>
<organism evidence="3 4">
    <name type="scientific">Kibdelosporangium lantanae</name>
    <dbReference type="NCBI Taxonomy" id="1497396"/>
    <lineage>
        <taxon>Bacteria</taxon>
        <taxon>Bacillati</taxon>
        <taxon>Actinomycetota</taxon>
        <taxon>Actinomycetes</taxon>
        <taxon>Pseudonocardiales</taxon>
        <taxon>Pseudonocardiaceae</taxon>
        <taxon>Kibdelosporangium</taxon>
    </lineage>
</organism>
<dbReference type="InterPro" id="IPR052030">
    <property type="entry name" value="Peptidase_M20/M20A_hydrolases"/>
</dbReference>
<dbReference type="Proteomes" id="UP001597045">
    <property type="component" value="Unassembled WGS sequence"/>
</dbReference>
<accession>A0ABW3M6P5</accession>
<sequence>MQQDGDDHQRGRADEGDGGDRGPVRRGHVRILLRERVQVRTLPPGAHIQGIITHGGEATNIIPDHTEARFGLRALTTSALTELVNQVTTAAHGIAAATATTVEVDQVREPYAHFRPNDVLSGRFDEHIAKHGITMTPPDPGVFLGSSDIGNVSVSVPAIHPFLAIMDSTGSAATAKT</sequence>
<protein>
    <submittedName>
        <fullName evidence="3">Peptidase dimerization domain-containing protein</fullName>
    </submittedName>
</protein>
<dbReference type="Gene3D" id="3.30.70.360">
    <property type="match status" value="1"/>
</dbReference>
<evidence type="ECO:0000259" key="2">
    <source>
        <dbReference type="Pfam" id="PF07687"/>
    </source>
</evidence>
<comment type="caution">
    <text evidence="3">The sequence shown here is derived from an EMBL/GenBank/DDBJ whole genome shotgun (WGS) entry which is preliminary data.</text>
</comment>
<dbReference type="InterPro" id="IPR036264">
    <property type="entry name" value="Bact_exopeptidase_dim_dom"/>
</dbReference>
<dbReference type="Pfam" id="PF07687">
    <property type="entry name" value="M20_dimer"/>
    <property type="match status" value="1"/>
</dbReference>
<dbReference type="InterPro" id="IPR011650">
    <property type="entry name" value="Peptidase_M20_dimer"/>
</dbReference>
<reference evidence="4" key="1">
    <citation type="journal article" date="2019" name="Int. J. Syst. Evol. Microbiol.">
        <title>The Global Catalogue of Microorganisms (GCM) 10K type strain sequencing project: providing services to taxonomists for standard genome sequencing and annotation.</title>
        <authorList>
            <consortium name="The Broad Institute Genomics Platform"/>
            <consortium name="The Broad Institute Genome Sequencing Center for Infectious Disease"/>
            <person name="Wu L."/>
            <person name="Ma J."/>
        </authorList>
    </citation>
    <scope>NUCLEOTIDE SEQUENCE [LARGE SCALE GENOMIC DNA]</scope>
    <source>
        <strain evidence="4">JCM 31486</strain>
    </source>
</reference>
<dbReference type="EMBL" id="JBHTIS010000343">
    <property type="protein sequence ID" value="MFD1045577.1"/>
    <property type="molecule type" value="Genomic_DNA"/>
</dbReference>
<dbReference type="PANTHER" id="PTHR30575:SF0">
    <property type="entry name" value="XAA-ARG DIPEPTIDASE"/>
    <property type="match status" value="1"/>
</dbReference>
<name>A0ABW3M6P5_9PSEU</name>
<dbReference type="SUPFAM" id="SSF55031">
    <property type="entry name" value="Bacterial exopeptidase dimerisation domain"/>
    <property type="match status" value="1"/>
</dbReference>
<evidence type="ECO:0000256" key="1">
    <source>
        <dbReference type="SAM" id="MobiDB-lite"/>
    </source>
</evidence>
<feature type="compositionally biased region" description="Basic and acidic residues" evidence="1">
    <location>
        <begin position="1"/>
        <end position="23"/>
    </location>
</feature>
<evidence type="ECO:0000313" key="4">
    <source>
        <dbReference type="Proteomes" id="UP001597045"/>
    </source>
</evidence>
<gene>
    <name evidence="3" type="ORF">ACFQ1S_08300</name>
</gene>
<feature type="domain" description="Peptidase M20 dimerisation" evidence="2">
    <location>
        <begin position="52"/>
        <end position="91"/>
    </location>
</feature>
<evidence type="ECO:0000313" key="3">
    <source>
        <dbReference type="EMBL" id="MFD1045577.1"/>
    </source>
</evidence>
<keyword evidence="4" id="KW-1185">Reference proteome</keyword>
<dbReference type="Gene3D" id="3.40.630.10">
    <property type="entry name" value="Zn peptidases"/>
    <property type="match status" value="1"/>
</dbReference>